<dbReference type="GO" id="GO:0071555">
    <property type="term" value="P:cell wall organization"/>
    <property type="evidence" value="ECO:0007669"/>
    <property type="project" value="UniProtKB-KW"/>
</dbReference>
<dbReference type="NCBIfam" id="NF002378">
    <property type="entry name" value="PRK01372.1"/>
    <property type="match status" value="1"/>
</dbReference>
<feature type="active site" evidence="15">
    <location>
        <position position="143"/>
    </location>
</feature>
<dbReference type="NCBIfam" id="TIGR01205">
    <property type="entry name" value="D_ala_D_alaTIGR"/>
    <property type="match status" value="1"/>
</dbReference>
<dbReference type="GO" id="GO:0046872">
    <property type="term" value="F:metal ion binding"/>
    <property type="evidence" value="ECO:0007669"/>
    <property type="project" value="UniProtKB-KW"/>
</dbReference>
<feature type="binding site" evidence="16">
    <location>
        <position position="262"/>
    </location>
    <ligand>
        <name>Mg(2+)</name>
        <dbReference type="ChEBI" id="CHEBI:18420"/>
        <label>2</label>
    </ligand>
</feature>
<keyword evidence="9 16" id="KW-0460">Magnesium</keyword>
<dbReference type="Gene3D" id="3.40.50.20">
    <property type="match status" value="1"/>
</dbReference>
<name>A0A1G9LJR1_9BACL</name>
<dbReference type="Gene3D" id="3.30.1490.20">
    <property type="entry name" value="ATP-grasp fold, A domain"/>
    <property type="match status" value="1"/>
</dbReference>
<dbReference type="PANTHER" id="PTHR23132:SF23">
    <property type="entry name" value="D-ALANINE--D-ALANINE LIGASE B"/>
    <property type="match status" value="1"/>
</dbReference>
<dbReference type="HAMAP" id="MF_00047">
    <property type="entry name" value="Dala_Dala_lig"/>
    <property type="match status" value="1"/>
</dbReference>
<dbReference type="Proteomes" id="UP000182783">
    <property type="component" value="Unassembled WGS sequence"/>
</dbReference>
<organism evidence="19 20">
    <name type="scientific">Paenibacillus jilunlii</name>
    <dbReference type="NCBI Taxonomy" id="682956"/>
    <lineage>
        <taxon>Bacteria</taxon>
        <taxon>Bacillati</taxon>
        <taxon>Bacillota</taxon>
        <taxon>Bacilli</taxon>
        <taxon>Bacillales</taxon>
        <taxon>Paenibacillaceae</taxon>
        <taxon>Paenibacillus</taxon>
    </lineage>
</organism>
<evidence type="ECO:0000259" key="18">
    <source>
        <dbReference type="PROSITE" id="PS50975"/>
    </source>
</evidence>
<dbReference type="EMBL" id="FNGM01000004">
    <property type="protein sequence ID" value="SDL62093.1"/>
    <property type="molecule type" value="Genomic_DNA"/>
</dbReference>
<keyword evidence="10 14" id="KW-0133">Cell shape</keyword>
<dbReference type="SUPFAM" id="SSF52440">
    <property type="entry name" value="PreATP-grasp domain"/>
    <property type="match status" value="1"/>
</dbReference>
<feature type="active site" evidence="15">
    <location>
        <position position="14"/>
    </location>
</feature>
<feature type="binding site" evidence="16">
    <location>
        <position position="264"/>
    </location>
    <ligand>
        <name>Mg(2+)</name>
        <dbReference type="ChEBI" id="CHEBI:18420"/>
        <label>2</label>
    </ligand>
</feature>
<feature type="domain" description="ATP-grasp" evidence="18">
    <location>
        <begin position="100"/>
        <end position="295"/>
    </location>
</feature>
<comment type="cofactor">
    <cofactor evidence="1">
        <name>Mn(2+)</name>
        <dbReference type="ChEBI" id="CHEBI:29035"/>
    </cofactor>
</comment>
<keyword evidence="12 16" id="KW-0464">Manganese</keyword>
<sequence>MKKVGVIMGGVSSEYEVSLNTGREMLKHLDRSKYEGVPVVIHSREELVDAVKGLDFALLALHGAYGEDGTVQGTLETLGIPYSGSGVLASSLCMDKHLSKTIIRSKGVHTPDWLCLGRMEDLSPEAVEALGYPVMVKPNSGGSSIGMTKVDSSAELRSAVEKAFAADRSVLIEEYTEGQEITCPILGGTLLPIIGIRSLGADWFDYSAKYELGGAEERVIQLSAELEEQVHAAALACYQALKCTVYARVDMLVKDGIPYVLEVNTLPGMTETSLLPRSALAAGYTFSGLLDEIISGSLAERRGMEAAVEKQGLIGTRSIQGENGNQEVQSGQGLGETMQGALTTKQGVVNYV</sequence>
<dbReference type="Gene3D" id="3.30.470.20">
    <property type="entry name" value="ATP-grasp fold, B domain"/>
    <property type="match status" value="1"/>
</dbReference>
<feature type="active site" evidence="15">
    <location>
        <position position="273"/>
    </location>
</feature>
<dbReference type="SMART" id="SM01209">
    <property type="entry name" value="GARS_A"/>
    <property type="match status" value="1"/>
</dbReference>
<dbReference type="PIRSF" id="PIRSF039102">
    <property type="entry name" value="Ddl/VanB"/>
    <property type="match status" value="1"/>
</dbReference>
<evidence type="ECO:0000256" key="16">
    <source>
        <dbReference type="PIRSR" id="PIRSR039102-3"/>
    </source>
</evidence>
<proteinExistence type="inferred from homology"/>
<comment type="subcellular location">
    <subcellularLocation>
        <location evidence="2 14">Cytoplasm</location>
    </subcellularLocation>
</comment>
<dbReference type="SUPFAM" id="SSF56059">
    <property type="entry name" value="Glutathione synthetase ATP-binding domain-like"/>
    <property type="match status" value="1"/>
</dbReference>
<keyword evidence="6 16" id="KW-0479">Metal-binding</keyword>
<evidence type="ECO:0000256" key="4">
    <source>
        <dbReference type="ARBA" id="ARBA00022490"/>
    </source>
</evidence>
<protein>
    <recommendedName>
        <fullName evidence="14">D-alanine--D-alanine ligase</fullName>
        <ecNumber evidence="14">6.3.2.4</ecNumber>
    </recommendedName>
    <alternativeName>
        <fullName evidence="14">D-Ala-D-Ala ligase</fullName>
    </alternativeName>
    <alternativeName>
        <fullName evidence="14">D-alanylalanine synthetase</fullName>
    </alternativeName>
</protein>
<evidence type="ECO:0000256" key="11">
    <source>
        <dbReference type="ARBA" id="ARBA00022984"/>
    </source>
</evidence>
<dbReference type="GO" id="GO:0005737">
    <property type="term" value="C:cytoplasm"/>
    <property type="evidence" value="ECO:0007669"/>
    <property type="project" value="UniProtKB-SubCell"/>
</dbReference>
<keyword evidence="13 14" id="KW-0961">Cell wall biogenesis/degradation</keyword>
<comment type="similarity">
    <text evidence="3 14">Belongs to the D-alanine--D-alanine ligase family.</text>
</comment>
<dbReference type="PROSITE" id="PS50975">
    <property type="entry name" value="ATP_GRASP"/>
    <property type="match status" value="1"/>
</dbReference>
<dbReference type="InterPro" id="IPR011761">
    <property type="entry name" value="ATP-grasp"/>
</dbReference>
<evidence type="ECO:0000256" key="14">
    <source>
        <dbReference type="HAMAP-Rule" id="MF_00047"/>
    </source>
</evidence>
<evidence type="ECO:0000256" key="8">
    <source>
        <dbReference type="ARBA" id="ARBA00022840"/>
    </source>
</evidence>
<dbReference type="InterPro" id="IPR016185">
    <property type="entry name" value="PreATP-grasp_dom_sf"/>
</dbReference>
<accession>A0A1G9LJR1</accession>
<dbReference type="AlphaFoldDB" id="A0A1G9LJR1"/>
<dbReference type="GO" id="GO:0008716">
    <property type="term" value="F:D-alanine-D-alanine ligase activity"/>
    <property type="evidence" value="ECO:0007669"/>
    <property type="project" value="UniProtKB-UniRule"/>
</dbReference>
<comment type="pathway">
    <text evidence="14">Cell wall biogenesis; peptidoglycan biosynthesis.</text>
</comment>
<evidence type="ECO:0000256" key="12">
    <source>
        <dbReference type="ARBA" id="ARBA00023211"/>
    </source>
</evidence>
<dbReference type="FunFam" id="3.40.50.20:FF:000031">
    <property type="entry name" value="D-alanine--D-alanine ligase"/>
    <property type="match status" value="1"/>
</dbReference>
<dbReference type="GO" id="GO:0005524">
    <property type="term" value="F:ATP binding"/>
    <property type="evidence" value="ECO:0007669"/>
    <property type="project" value="UniProtKB-UniRule"/>
</dbReference>
<comment type="cofactor">
    <cofactor evidence="16">
        <name>Mg(2+)</name>
        <dbReference type="ChEBI" id="CHEBI:18420"/>
    </cofactor>
    <cofactor evidence="16">
        <name>Mn(2+)</name>
        <dbReference type="ChEBI" id="CHEBI:29035"/>
    </cofactor>
    <text evidence="16">Binds 2 magnesium or manganese ions per subunit.</text>
</comment>
<evidence type="ECO:0000256" key="2">
    <source>
        <dbReference type="ARBA" id="ARBA00004496"/>
    </source>
</evidence>
<evidence type="ECO:0000256" key="5">
    <source>
        <dbReference type="ARBA" id="ARBA00022598"/>
    </source>
</evidence>
<dbReference type="UniPathway" id="UPA00219"/>
<dbReference type="InterPro" id="IPR011095">
    <property type="entry name" value="Dala_Dala_lig_C"/>
</dbReference>
<evidence type="ECO:0000313" key="19">
    <source>
        <dbReference type="EMBL" id="SDL62093.1"/>
    </source>
</evidence>
<dbReference type="GO" id="GO:0009252">
    <property type="term" value="P:peptidoglycan biosynthetic process"/>
    <property type="evidence" value="ECO:0007669"/>
    <property type="project" value="UniProtKB-UniRule"/>
</dbReference>
<dbReference type="InterPro" id="IPR000291">
    <property type="entry name" value="D-Ala_lig_Van_CS"/>
</dbReference>
<evidence type="ECO:0000256" key="1">
    <source>
        <dbReference type="ARBA" id="ARBA00001936"/>
    </source>
</evidence>
<dbReference type="PROSITE" id="PS00844">
    <property type="entry name" value="DALA_DALA_LIGASE_2"/>
    <property type="match status" value="1"/>
</dbReference>
<keyword evidence="5 14" id="KW-0436">Ligase</keyword>
<gene>
    <name evidence="14" type="primary">ddl</name>
    <name evidence="19" type="ORF">SAMN05216191_104104</name>
</gene>
<evidence type="ECO:0000256" key="15">
    <source>
        <dbReference type="PIRSR" id="PIRSR039102-1"/>
    </source>
</evidence>
<evidence type="ECO:0000313" key="20">
    <source>
        <dbReference type="Proteomes" id="UP000182783"/>
    </source>
</evidence>
<reference evidence="19 20" key="1">
    <citation type="submission" date="2016-10" db="EMBL/GenBank/DDBJ databases">
        <authorList>
            <person name="de Groot N.N."/>
        </authorList>
    </citation>
    <scope>NUCLEOTIDE SEQUENCE [LARGE SCALE GENOMIC DNA]</scope>
    <source>
        <strain evidence="19 20">CGMCC 1.10239</strain>
    </source>
</reference>
<keyword evidence="4 14" id="KW-0963">Cytoplasm</keyword>
<evidence type="ECO:0000256" key="7">
    <source>
        <dbReference type="ARBA" id="ARBA00022741"/>
    </source>
</evidence>
<evidence type="ECO:0000256" key="10">
    <source>
        <dbReference type="ARBA" id="ARBA00022960"/>
    </source>
</evidence>
<keyword evidence="11 14" id="KW-0573">Peptidoglycan synthesis</keyword>
<dbReference type="PROSITE" id="PS00843">
    <property type="entry name" value="DALA_DALA_LIGASE_1"/>
    <property type="match status" value="1"/>
</dbReference>
<evidence type="ECO:0000256" key="17">
    <source>
        <dbReference type="PROSITE-ProRule" id="PRU00409"/>
    </source>
</evidence>
<feature type="binding site" evidence="16">
    <location>
        <position position="262"/>
    </location>
    <ligand>
        <name>Mg(2+)</name>
        <dbReference type="ChEBI" id="CHEBI:18420"/>
        <label>1</label>
    </ligand>
</feature>
<dbReference type="EC" id="6.3.2.4" evidence="14"/>
<dbReference type="InterPro" id="IPR013815">
    <property type="entry name" value="ATP_grasp_subdomain_1"/>
</dbReference>
<dbReference type="RefSeq" id="WP_244280751.1">
    <property type="nucleotide sequence ID" value="NZ_CP048429.1"/>
</dbReference>
<comment type="catalytic activity">
    <reaction evidence="14">
        <text>2 D-alanine + ATP = D-alanyl-D-alanine + ADP + phosphate + H(+)</text>
        <dbReference type="Rhea" id="RHEA:11224"/>
        <dbReference type="ChEBI" id="CHEBI:15378"/>
        <dbReference type="ChEBI" id="CHEBI:30616"/>
        <dbReference type="ChEBI" id="CHEBI:43474"/>
        <dbReference type="ChEBI" id="CHEBI:57416"/>
        <dbReference type="ChEBI" id="CHEBI:57822"/>
        <dbReference type="ChEBI" id="CHEBI:456216"/>
        <dbReference type="EC" id="6.3.2.4"/>
    </reaction>
</comment>
<keyword evidence="7 17" id="KW-0547">Nucleotide-binding</keyword>
<evidence type="ECO:0000256" key="9">
    <source>
        <dbReference type="ARBA" id="ARBA00022842"/>
    </source>
</evidence>
<evidence type="ECO:0000256" key="6">
    <source>
        <dbReference type="ARBA" id="ARBA00022723"/>
    </source>
</evidence>
<evidence type="ECO:0000256" key="3">
    <source>
        <dbReference type="ARBA" id="ARBA00010871"/>
    </source>
</evidence>
<feature type="binding site" evidence="16">
    <location>
        <position position="250"/>
    </location>
    <ligand>
        <name>Mg(2+)</name>
        <dbReference type="ChEBI" id="CHEBI:18420"/>
        <label>1</label>
    </ligand>
</feature>
<evidence type="ECO:0000256" key="13">
    <source>
        <dbReference type="ARBA" id="ARBA00023316"/>
    </source>
</evidence>
<dbReference type="GO" id="GO:0008360">
    <property type="term" value="P:regulation of cell shape"/>
    <property type="evidence" value="ECO:0007669"/>
    <property type="project" value="UniProtKB-KW"/>
</dbReference>
<dbReference type="InterPro" id="IPR005905">
    <property type="entry name" value="D_ala_D_ala"/>
</dbReference>
<dbReference type="Pfam" id="PF07478">
    <property type="entry name" value="Dala_Dala_lig_C"/>
    <property type="match status" value="1"/>
</dbReference>
<dbReference type="PANTHER" id="PTHR23132">
    <property type="entry name" value="D-ALANINE--D-ALANINE LIGASE"/>
    <property type="match status" value="1"/>
</dbReference>
<dbReference type="Pfam" id="PF01820">
    <property type="entry name" value="Dala_Dala_lig_N"/>
    <property type="match status" value="2"/>
</dbReference>
<keyword evidence="8 17" id="KW-0067">ATP-binding</keyword>
<dbReference type="InterPro" id="IPR011127">
    <property type="entry name" value="Dala_Dala_lig_N"/>
</dbReference>
<comment type="function">
    <text evidence="14">Cell wall formation.</text>
</comment>